<sequence length="102" mass="11553">MAKLTVDLATSADVLGTTPDRFLAWLKREYLHSLLYFNDTPQISIFTLAKILDTTPRELVDFLEETDLEDRLDLQDALDAIAESERLGEQPIPWDSVMGELA</sequence>
<dbReference type="RefSeq" id="WP_190401680.1">
    <property type="nucleotide sequence ID" value="NZ_JACJQB010000001.1"/>
</dbReference>
<protein>
    <recommendedName>
        <fullName evidence="3">XRE family transcriptional regulator</fullName>
    </recommendedName>
</protein>
<evidence type="ECO:0000313" key="1">
    <source>
        <dbReference type="EMBL" id="MBD2186813.1"/>
    </source>
</evidence>
<reference evidence="1 2" key="1">
    <citation type="journal article" date="2020" name="ISME J.">
        <title>Comparative genomics reveals insights into cyanobacterial evolution and habitat adaptation.</title>
        <authorList>
            <person name="Chen M.Y."/>
            <person name="Teng W.K."/>
            <person name="Zhao L."/>
            <person name="Hu C.X."/>
            <person name="Zhou Y.K."/>
            <person name="Han B.P."/>
            <person name="Song L.R."/>
            <person name="Shu W.S."/>
        </authorList>
    </citation>
    <scope>NUCLEOTIDE SEQUENCE [LARGE SCALE GENOMIC DNA]</scope>
    <source>
        <strain evidence="1 2">FACHB-723</strain>
    </source>
</reference>
<comment type="caution">
    <text evidence="1">The sequence shown here is derived from an EMBL/GenBank/DDBJ whole genome shotgun (WGS) entry which is preliminary data.</text>
</comment>
<gene>
    <name evidence="1" type="ORF">H6F41_01485</name>
</gene>
<organism evidence="1 2">
    <name type="scientific">Pseudanabaena mucicola FACHB-723</name>
    <dbReference type="NCBI Taxonomy" id="2692860"/>
    <lineage>
        <taxon>Bacteria</taxon>
        <taxon>Bacillati</taxon>
        <taxon>Cyanobacteriota</taxon>
        <taxon>Cyanophyceae</taxon>
        <taxon>Pseudanabaenales</taxon>
        <taxon>Pseudanabaenaceae</taxon>
        <taxon>Pseudanabaena</taxon>
    </lineage>
</organism>
<evidence type="ECO:0008006" key="3">
    <source>
        <dbReference type="Google" id="ProtNLM"/>
    </source>
</evidence>
<dbReference type="Proteomes" id="UP000642094">
    <property type="component" value="Unassembled WGS sequence"/>
</dbReference>
<accession>A0ABR7ZS76</accession>
<evidence type="ECO:0000313" key="2">
    <source>
        <dbReference type="Proteomes" id="UP000642094"/>
    </source>
</evidence>
<name>A0ABR7ZS76_9CYAN</name>
<dbReference type="EMBL" id="JACJQB010000001">
    <property type="protein sequence ID" value="MBD2186813.1"/>
    <property type="molecule type" value="Genomic_DNA"/>
</dbReference>
<keyword evidence="2" id="KW-1185">Reference proteome</keyword>
<proteinExistence type="predicted"/>